<accession>A0ACC2ZXQ4</accession>
<comment type="caution">
    <text evidence="1">The sequence shown here is derived from an EMBL/GenBank/DDBJ whole genome shotgun (WGS) entry which is preliminary data.</text>
</comment>
<evidence type="ECO:0000313" key="1">
    <source>
        <dbReference type="EMBL" id="KAJ9652349.1"/>
    </source>
</evidence>
<protein>
    <submittedName>
        <fullName evidence="1">Uncharacterized protein</fullName>
    </submittedName>
</protein>
<proteinExistence type="predicted"/>
<organism evidence="1 2">
    <name type="scientific">Neophaeococcomyces mojaviensis</name>
    <dbReference type="NCBI Taxonomy" id="3383035"/>
    <lineage>
        <taxon>Eukaryota</taxon>
        <taxon>Fungi</taxon>
        <taxon>Dikarya</taxon>
        <taxon>Ascomycota</taxon>
        <taxon>Pezizomycotina</taxon>
        <taxon>Eurotiomycetes</taxon>
        <taxon>Chaetothyriomycetidae</taxon>
        <taxon>Chaetothyriales</taxon>
        <taxon>Chaetothyriales incertae sedis</taxon>
        <taxon>Neophaeococcomyces</taxon>
    </lineage>
</organism>
<name>A0ACC2ZXQ4_9EURO</name>
<evidence type="ECO:0000313" key="2">
    <source>
        <dbReference type="Proteomes" id="UP001172386"/>
    </source>
</evidence>
<dbReference type="Proteomes" id="UP001172386">
    <property type="component" value="Unassembled WGS sequence"/>
</dbReference>
<gene>
    <name evidence="1" type="ORF">H2198_008388</name>
</gene>
<reference evidence="1" key="1">
    <citation type="submission" date="2022-10" db="EMBL/GenBank/DDBJ databases">
        <title>Culturing micro-colonial fungi from biological soil crusts in the Mojave desert and describing Neophaeococcomyces mojavensis, and introducing the new genera and species Taxawa tesnikishii.</title>
        <authorList>
            <person name="Kurbessoian T."/>
            <person name="Stajich J.E."/>
        </authorList>
    </citation>
    <scope>NUCLEOTIDE SEQUENCE</scope>
    <source>
        <strain evidence="1">JES_112</strain>
    </source>
</reference>
<dbReference type="EMBL" id="JAPDRQ010000203">
    <property type="protein sequence ID" value="KAJ9652349.1"/>
    <property type="molecule type" value="Genomic_DNA"/>
</dbReference>
<keyword evidence="2" id="KW-1185">Reference proteome</keyword>
<sequence>MLLIRRLWYLPAVFILILFYYYLNHHPTLVPPVDHEVSLSIRPERYPVQSYVALPSGTARQLPRIQHDFTETPETEAEKQVRLQRQAAVKDAFLHSWNGYKRYAWKSDEIAPLSGRSRNPFGGWGATLVDGMGTLWIMGLKDEFEECLAAVQEIDFTWNTEDVVNVFETTIRYLGGFLSAYDLSEHKYPMLLEKAVELADILYMTFDTPNRLPVTRWRWRDSAMGMPLQATKHTLLAEIGSLDLEFTRLAQLTRNNTYFDAVDRITGLLHSTQDTTNIPGLWPTLVDAELAQMSYNHFTLGGMADSTTEYLPKQFMLLGGLDPRYKEMYNKAINAAKKHLFYRPLVPDNEDILLSGNAALNNQSEISTEPQGQHLTCFIGGMVGISARLFDVPDDLLLARRLVDGCLWAYNSTLTGLMPETFHLAPCHIGSDLAVNGQCQWTNDKWYEAVARQQGPDAQTWGMTLAERGKYLAGQQALLPGYTAWGDNRYILRPELIESVTILYRLTGDPKLLDEAWRMFQSIETACKTPLAFAGISDVRVHPPAQSDRAESFWYAETLKYFYLIFSNPDLVSLDDWVFSTEAHPLKRPKTGELLTWSEK</sequence>